<protein>
    <submittedName>
        <fullName evidence="1">Uncharacterized protein</fullName>
    </submittedName>
</protein>
<dbReference type="AlphaFoldDB" id="A0A1P8F6R1"/>
<keyword evidence="2" id="KW-1185">Reference proteome</keyword>
<dbReference type="RefSeq" id="WP_076003885.1">
    <property type="nucleotide sequence ID" value="NZ_CP018258.1"/>
</dbReference>
<gene>
    <name evidence="1" type="ORF">Dform_00805</name>
</gene>
<evidence type="ECO:0000313" key="1">
    <source>
        <dbReference type="EMBL" id="APV44153.1"/>
    </source>
</evidence>
<name>A0A1P8F6R1_9CHLR</name>
<reference evidence="2" key="1">
    <citation type="submission" date="2016-11" db="EMBL/GenBank/DDBJ databases">
        <title>Dehalogenimonas formicexedens sp. nov., a chlorinated alkane respiring bacterium isolated from contaminated groundwater.</title>
        <authorList>
            <person name="Key T.A."/>
            <person name="Bowman K.S."/>
            <person name="Lee I."/>
            <person name="Chun J."/>
            <person name="Albuquerque L."/>
            <person name="da Costa M.S."/>
            <person name="Rainey F.A."/>
            <person name="Moe W.M."/>
        </authorList>
    </citation>
    <scope>NUCLEOTIDE SEQUENCE [LARGE SCALE GENOMIC DNA]</scope>
    <source>
        <strain evidence="2">NSZ-14</strain>
    </source>
</reference>
<organism evidence="1 2">
    <name type="scientific">Dehalogenimonas formicexedens</name>
    <dbReference type="NCBI Taxonomy" id="1839801"/>
    <lineage>
        <taxon>Bacteria</taxon>
        <taxon>Bacillati</taxon>
        <taxon>Chloroflexota</taxon>
        <taxon>Dehalococcoidia</taxon>
        <taxon>Dehalococcoidales</taxon>
        <taxon>Dehalococcoidaceae</taxon>
        <taxon>Dehalogenimonas</taxon>
    </lineage>
</organism>
<dbReference type="KEGG" id="dfo:Dform_00805"/>
<evidence type="ECO:0000313" key="2">
    <source>
        <dbReference type="Proteomes" id="UP000185934"/>
    </source>
</evidence>
<accession>A0A1P8F6R1</accession>
<dbReference type="Proteomes" id="UP000185934">
    <property type="component" value="Chromosome"/>
</dbReference>
<proteinExistence type="predicted"/>
<dbReference type="EMBL" id="CP018258">
    <property type="protein sequence ID" value="APV44153.1"/>
    <property type="molecule type" value="Genomic_DNA"/>
</dbReference>
<sequence>MKLSKTDLAEVAAYYSTWLGGRGKKRFVRTEDGGAIQLRYHPDLPDIDLTLFTIGEKLTDEQITKLVKNDSLFVVLPYDRLSSDVFALLSKILRRWDEAHGNLNDGNKPNLLKGCQIFVVADIGKDLVNGESQYVSEGFDDEAALAGAIHRTLSLPGKLSSLNPYTLPSKDLRAVLRVYFLQHKTGHTILEIKQSVHNGKGVGG</sequence>